<name>A0ABP4W8T1_9MICC</name>
<sequence length="502" mass="54399">MSFGGMVPYDGAAPTTRAPAPSRSAHPTGGSSMPHAVAGLAAFVQRYGSLIHAMADRGMTRGQVRMRFQLLFPEESTALLDAAIAYLGLSFPEDASAPDINDGAVTAGVWLVMCQHLGLAPAPDYAALNLSADLVRDVTGLLAASDADGSLTRRALGMIGAAQQHCAQKSLCPPLSTHSYEIARLGLCTESDFLCVLAHHWPVPERTVSERLGDGRWDVALERIGLHAGAEPAAEHVFTEEEYATAVTAFLSHCRSTGHHPTTARYGRWVVEQEAGCTPRPYFDGVRRFFGSWEEAMRFASARQPAGEPLGDGFADTRTWSDLATPEAQEMLGRAGIGVVQSDAATPVADEDVWEDLRRLISTVLARLPWNDFLVVEYEREDGRSEAPVAWAGVGPHGVECAVLSGGQLRHAAWPVDATFFYEDEWNEPTGWDQPWTTAPLGFPEAAQKLVEGLRFGWGCADPYRFHWGVGSFPAETRDEASVIAPDRRQWRSSAAPDIVDS</sequence>
<dbReference type="Proteomes" id="UP001501204">
    <property type="component" value="Unassembled WGS sequence"/>
</dbReference>
<evidence type="ECO:0000256" key="1">
    <source>
        <dbReference type="SAM" id="MobiDB-lite"/>
    </source>
</evidence>
<dbReference type="Pfam" id="PF22552">
    <property type="entry name" value="TY-Chap3"/>
    <property type="match status" value="1"/>
</dbReference>
<dbReference type="EMBL" id="BAAAOA010000007">
    <property type="protein sequence ID" value="GAA1749430.1"/>
    <property type="molecule type" value="Genomic_DNA"/>
</dbReference>
<evidence type="ECO:0000313" key="3">
    <source>
        <dbReference type="EMBL" id="GAA1749430.1"/>
    </source>
</evidence>
<comment type="caution">
    <text evidence="3">The sequence shown here is derived from an EMBL/GenBank/DDBJ whole genome shotgun (WGS) entry which is preliminary data.</text>
</comment>
<proteinExistence type="predicted"/>
<dbReference type="InterPro" id="IPR054344">
    <property type="entry name" value="TY-Chap_N"/>
</dbReference>
<organism evidence="3 4">
    <name type="scientific">Kocuria aegyptia</name>
    <dbReference type="NCBI Taxonomy" id="330943"/>
    <lineage>
        <taxon>Bacteria</taxon>
        <taxon>Bacillati</taxon>
        <taxon>Actinomycetota</taxon>
        <taxon>Actinomycetes</taxon>
        <taxon>Micrococcales</taxon>
        <taxon>Micrococcaceae</taxon>
        <taxon>Kocuria</taxon>
    </lineage>
</organism>
<accession>A0ABP4W8T1</accession>
<evidence type="ECO:0000259" key="2">
    <source>
        <dbReference type="Pfam" id="PF22552"/>
    </source>
</evidence>
<keyword evidence="4" id="KW-1185">Reference proteome</keyword>
<evidence type="ECO:0000313" key="4">
    <source>
        <dbReference type="Proteomes" id="UP001501204"/>
    </source>
</evidence>
<feature type="domain" description="TY-Chap N-terminal" evidence="2">
    <location>
        <begin position="354"/>
        <end position="463"/>
    </location>
</feature>
<protein>
    <recommendedName>
        <fullName evidence="2">TY-Chap N-terminal domain-containing protein</fullName>
    </recommendedName>
</protein>
<reference evidence="4" key="1">
    <citation type="journal article" date="2019" name="Int. J. Syst. Evol. Microbiol.">
        <title>The Global Catalogue of Microorganisms (GCM) 10K type strain sequencing project: providing services to taxonomists for standard genome sequencing and annotation.</title>
        <authorList>
            <consortium name="The Broad Institute Genomics Platform"/>
            <consortium name="The Broad Institute Genome Sequencing Center for Infectious Disease"/>
            <person name="Wu L."/>
            <person name="Ma J."/>
        </authorList>
    </citation>
    <scope>NUCLEOTIDE SEQUENCE [LARGE SCALE GENOMIC DNA]</scope>
    <source>
        <strain evidence="4">JCM 14735</strain>
    </source>
</reference>
<gene>
    <name evidence="3" type="ORF">GCM10009767_05280</name>
</gene>
<feature type="compositionally biased region" description="Low complexity" evidence="1">
    <location>
        <begin position="12"/>
        <end position="25"/>
    </location>
</feature>
<feature type="region of interest" description="Disordered" evidence="1">
    <location>
        <begin position="1"/>
        <end position="31"/>
    </location>
</feature>